<keyword evidence="2" id="KW-1185">Reference proteome</keyword>
<organism evidence="1 2">
    <name type="scientific">Araneus ventricosus</name>
    <name type="common">Orbweaver spider</name>
    <name type="synonym">Epeira ventricosa</name>
    <dbReference type="NCBI Taxonomy" id="182803"/>
    <lineage>
        <taxon>Eukaryota</taxon>
        <taxon>Metazoa</taxon>
        <taxon>Ecdysozoa</taxon>
        <taxon>Arthropoda</taxon>
        <taxon>Chelicerata</taxon>
        <taxon>Arachnida</taxon>
        <taxon>Araneae</taxon>
        <taxon>Araneomorphae</taxon>
        <taxon>Entelegynae</taxon>
        <taxon>Araneoidea</taxon>
        <taxon>Araneidae</taxon>
        <taxon>Araneus</taxon>
    </lineage>
</organism>
<dbReference type="Proteomes" id="UP000499080">
    <property type="component" value="Unassembled WGS sequence"/>
</dbReference>
<dbReference type="EMBL" id="BGPR01032394">
    <property type="protein sequence ID" value="GBO05925.1"/>
    <property type="molecule type" value="Genomic_DNA"/>
</dbReference>
<reference evidence="1 2" key="1">
    <citation type="journal article" date="2019" name="Sci. Rep.">
        <title>Orb-weaving spider Araneus ventricosus genome elucidates the spidroin gene catalogue.</title>
        <authorList>
            <person name="Kono N."/>
            <person name="Nakamura H."/>
            <person name="Ohtoshi R."/>
            <person name="Moran D.A.P."/>
            <person name="Shinohara A."/>
            <person name="Yoshida Y."/>
            <person name="Fujiwara M."/>
            <person name="Mori M."/>
            <person name="Tomita M."/>
            <person name="Arakawa K."/>
        </authorList>
    </citation>
    <scope>NUCLEOTIDE SEQUENCE [LARGE SCALE GENOMIC DNA]</scope>
</reference>
<sequence>MYKPTYIQLRCIDFIQNFIQIYNSNDKTIRIRVRFCISVFASTWTDRKLSIHRFPPNVVDIYIFGVKITYRISSAYLSALLGHRVHIHAEDREAESSLTDFLQILWISTILE</sequence>
<evidence type="ECO:0000313" key="2">
    <source>
        <dbReference type="Proteomes" id="UP000499080"/>
    </source>
</evidence>
<comment type="caution">
    <text evidence="1">The sequence shown here is derived from an EMBL/GenBank/DDBJ whole genome shotgun (WGS) entry which is preliminary data.</text>
</comment>
<name>A0A4Y2TYZ6_ARAVE</name>
<accession>A0A4Y2TYZ6</accession>
<dbReference type="AlphaFoldDB" id="A0A4Y2TYZ6"/>
<proteinExistence type="predicted"/>
<gene>
    <name evidence="1" type="ORF">AVEN_51496_1</name>
</gene>
<protein>
    <submittedName>
        <fullName evidence="1">Uncharacterized protein</fullName>
    </submittedName>
</protein>
<evidence type="ECO:0000313" key="1">
    <source>
        <dbReference type="EMBL" id="GBO05925.1"/>
    </source>
</evidence>